<organism evidence="3 4">
    <name type="scientific">Selenomonas ruminantium</name>
    <dbReference type="NCBI Taxonomy" id="971"/>
    <lineage>
        <taxon>Bacteria</taxon>
        <taxon>Bacillati</taxon>
        <taxon>Bacillota</taxon>
        <taxon>Negativicutes</taxon>
        <taxon>Selenomonadales</taxon>
        <taxon>Selenomonadaceae</taxon>
        <taxon>Selenomonas</taxon>
    </lineage>
</organism>
<dbReference type="NCBIfam" id="TIGR01901">
    <property type="entry name" value="adhes_NPXG"/>
    <property type="match status" value="1"/>
</dbReference>
<protein>
    <submittedName>
        <fullName evidence="3">Filamentous hemagglutinin N-terminal domain-containing protein</fullName>
    </submittedName>
</protein>
<proteinExistence type="predicted"/>
<dbReference type="Gene3D" id="2.160.20.10">
    <property type="entry name" value="Single-stranded right-handed beta-helix, Pectin lyase-like"/>
    <property type="match status" value="1"/>
</dbReference>
<evidence type="ECO:0000256" key="1">
    <source>
        <dbReference type="SAM" id="MobiDB-lite"/>
    </source>
</evidence>
<dbReference type="Pfam" id="PF05860">
    <property type="entry name" value="TPS"/>
    <property type="match status" value="1"/>
</dbReference>
<accession>A0A927WJE2</accession>
<feature type="compositionally biased region" description="Basic and acidic residues" evidence="1">
    <location>
        <begin position="2795"/>
        <end position="2805"/>
    </location>
</feature>
<dbReference type="InterPro" id="IPR011050">
    <property type="entry name" value="Pectin_lyase_fold/virulence"/>
</dbReference>
<feature type="domain" description="Filamentous haemagglutinin FhaB/tRNA nuclease CdiA-like TPS" evidence="2">
    <location>
        <begin position="35"/>
        <end position="150"/>
    </location>
</feature>
<dbReference type="InterPro" id="IPR012334">
    <property type="entry name" value="Pectin_lyas_fold"/>
</dbReference>
<dbReference type="Pfam" id="PF18657">
    <property type="entry name" value="YDG"/>
    <property type="match status" value="1"/>
</dbReference>
<dbReference type="EMBL" id="SVCA01000007">
    <property type="protein sequence ID" value="MBE6085550.1"/>
    <property type="molecule type" value="Genomic_DNA"/>
</dbReference>
<feature type="region of interest" description="Disordered" evidence="1">
    <location>
        <begin position="2793"/>
        <end position="2832"/>
    </location>
</feature>
<evidence type="ECO:0000313" key="4">
    <source>
        <dbReference type="Proteomes" id="UP000772151"/>
    </source>
</evidence>
<dbReference type="SMART" id="SM00912">
    <property type="entry name" value="Haemagg_act"/>
    <property type="match status" value="1"/>
</dbReference>
<evidence type="ECO:0000259" key="2">
    <source>
        <dbReference type="SMART" id="SM00912"/>
    </source>
</evidence>
<reference evidence="3" key="1">
    <citation type="submission" date="2019-04" db="EMBL/GenBank/DDBJ databases">
        <title>Evolution of Biomass-Degrading Anaerobic Consortia Revealed by Metagenomics.</title>
        <authorList>
            <person name="Peng X."/>
        </authorList>
    </citation>
    <scope>NUCLEOTIDE SEQUENCE</scope>
    <source>
        <strain evidence="3">SIG242</strain>
    </source>
</reference>
<comment type="caution">
    <text evidence="3">The sequence shown here is derived from an EMBL/GenBank/DDBJ whole genome shotgun (WGS) entry which is preliminary data.</text>
</comment>
<dbReference type="InterPro" id="IPR008638">
    <property type="entry name" value="FhaB/CdiA-like_TPS"/>
</dbReference>
<name>A0A927WJE2_SELRU</name>
<dbReference type="SUPFAM" id="SSF51126">
    <property type="entry name" value="Pectin lyase-like"/>
    <property type="match status" value="1"/>
</dbReference>
<dbReference type="Proteomes" id="UP000772151">
    <property type="component" value="Unassembled WGS sequence"/>
</dbReference>
<gene>
    <name evidence="3" type="ORF">E7203_08900</name>
</gene>
<dbReference type="InterPro" id="IPR041248">
    <property type="entry name" value="YDG"/>
</dbReference>
<evidence type="ECO:0000313" key="3">
    <source>
        <dbReference type="EMBL" id="MBE6085550.1"/>
    </source>
</evidence>
<sequence>MIEVLKMRRDKDIRQIALQVSIALSASVFSIMPTVSAATPELDGKPAAAITVDQTTSPQVTDISSTVENNVINWKNFSVPQGETVRFDGGAHTNNYLNVVTGENVSQIDGSIQGGKNVYIVNPNGVVFGESASVDVGALYVSTRNIDDTVKANFADGKGIDLKPLKDTSALPSNDIVNMGTVQANTVFLEGGNIVIGEVNKIKTADGLAVNNNVTIQTKGNVTLGRSVSSIVAEKNANDISEAKLAKKATDIDASLADSGSKNSAGYTFTLNNTATVLPLIYSEADLMAVSSDCVGKAKSYTYTLKADLDFTGKSFSPISNFSSTFDGEFHTISGIKVTGGTYGGLFGAVSNAVIKNVGVVGANITADNAGGIAGHASNTSFTNVFNESSKIKGTKTSNYSGGIVGYATNCSINTAYNTGTVEGTRYSGGIAGYVNVTTIEHVYNTGTVENGIVGASTSTTGSTVADGYTSGSKVVSSYYKGSGADKILKVPTSHYVADYTSSNLSSISNKGGENTTWRIYEGQSLPLLRAFLTGHGTVNVNYHYDQGTNSGDLAGSDLSTTYNGSDVVLSGINYTKGGGAFTPTAKIITAPTDNTIDGDITSTNYDTVNKKVRTLAAFYTGQQGYDLVGNNYTINQKSVTIDSSTVSTAPYSREYNGTNDAADAIKNFSYGGANGIVDGDIAAGKVSIDTSGVNAYFVGTGGKITDADAPDVGLGDKTIALTGGVTIQNAAGYHNYILTGSASFGDASNPTTFGGNSITPKKITVNLKNPTGIKKPYDGKTDVKGDDYLPGAQFVSQAVNYTVSGAQKTETVNFNTNGITANYVDADDNPVATAGTYDKKVKYSGIAIASVDNGKVTNYELVDAQGNTIYFKDKNEVVSGTGSLYGSGKISRIKLDNTGFSWYKGTDAQPATREYDKTSAYTKPVGSGDTAYTVDSAQTAAIQDDLTFTVTGANFLKTINATDLAVNAGEAHYVGYTVAVSGDAAVNYTFGDNDEPIGSSITLFGDGSITPRTIKLDVASGRSADKMYDAGTAVLDNADKSSFTISEDSTVNSGFHDGTDTYHLLEYTGGDDYKLLDDGAKIVYSGVYKQKGTEGDANVYFVNDQVASKNITYTANIENANGNYVFDNGTTSKTFDNGVGKITQREISNLYFSDVNKTYDTTAVVDHDDIAVDVGDGVGQVKLYGSDTAATVFDMSKVTGVYVHKDANKKDEDVEDGGKAKSKNVTYTLQDDFLTNHNYKLSDSIGTTVNGEGAILPITLNDRSKLTLDVSGVTKVYDGDTNIKGPHASSTDNDNMAFIGTKGLVYALDDNPDHDIKLNIDSVHAAYYDWADSNNATPQGITYELAVSGDSSGNYTIANTLLTGDYLKWASTVDGWTPTEKAKMTGVITKRDLIVTPLHDPVTKVYDGGTAVKDGTTTLENDTAVSFDGWINVDGRTKTATANYTDKNVDSEDETEAGGKTVNYVIKLDSATTYGNYNIKDAQGHMLPGNMLTGYTLTGKGHITPATLHIEFAQKHKTYDGNDSYTGTVSPTYTGRITGDDVELDDTAYAAKFNSPNVADAHTITYTIVLKGDDRGNYIIDPTNSTTVGNVTTIDDDGYIEALGINSATVDYNSINKVYDATNSVTYDHTGDNRYFDGEKNKADAKDYINSITLGTNVVLVHGTDYTIKSAFYDKTGKDASKATYEFKFSDDVAANYNLSGLTGYSVTDKVYTWTATENVSITPKKLQASLNDTVLHLERVYNGETNLPVTTAEAASKVTVTGFVNDNEDTTAFDDSLVNGRYVDRNVAYDADGNITTKDVLFDVKLKGTGKENYVINDTNANSATLTGENLGKITPKELAVDFDYTEKTYNNNPDAAVRGVRLTGLQTGDKTRNLDTAAIEAQFGSKNGDTFTANGDVNYDESAEGKAGYKGVQYSNLQNAMLTGFGKDATGYKIAKNYTIADTVYFNEAAQKGKIKRLALTQEYIKYKWDTVTKEYDGTDAAPTGKLHIYTDVLGTSDDKLVDLNYVLKDTNGAVYDNQQVNVVSGHGVTYTLNGLEAKEFHNFEMTQVLMDSFNGKTYTTTGNITPRVLSINIKNPDNWVKVYDGETSVKDASGVVQNQFEYDFVEGQDILQQDSNSVNLIVTGAYGDATANIEPESTATTGKTIKYTLTLDGNTAGNYTLDPDGAAVKNVDETTYTGTGAIKKRTVYVAFDDDYDSTEINRAYKGANDTSAPVDKTRINLVTTIDGDTGLLDADAAVELKKEDIEANYESANVARNTQTKEVEKQNVYVTNFNLQGMGSGNYAVRVNDANNPKTLVGQGTINPIAVRVALKNAPEKTYDKTKAIKDTYLANANFTFTPTPITSENVANDIDITGAYKDANAGTAKEYSYTLTLNNDNYELVTDDDNGHTVTASNYGMKAVLTGADGTITPRKVSVNSIADMTKVYDGTLDGTTNAAANISLNNAVNGMDTGLISGDDAELSATAVYTDNPHAGVSADSDELQEHVVKYTLSLKNTNYELTDDSKEVTGKGYITRRTLSIVADSVSVDVGGTMPEFNGKVTGFVKDEQDNYTDFINGVSFKAADGTTTSTPGSYGVYGWYMGNKKGLLGLDYTFAQAPANDTAFTVNYVNNNTGNPDTKITPNNSIYHQISKDMNSGFGDNGAAAIEYKDKSGKVLGTEKIDSGEINGKGLMIGGGTDMSKQADSNANIGIAGGDIVNMEGANAAGSVNVETTGDGTVVNLEVFSIGGDKQSGDNNSAAEITNTADKTYSLDLDNSTEGEIAIKNTNDTTGTLSSIAITDGKQNILGEEAEDKKEEQEKEGTIAIKSSNGEDDDEIELTVEKQGVNVA</sequence>